<accession>A0AA36CTI2</accession>
<comment type="caution">
    <text evidence="1">The sequence shown here is derived from an EMBL/GenBank/DDBJ whole genome shotgun (WGS) entry which is preliminary data.</text>
</comment>
<name>A0AA36CTI2_9BILA</name>
<reference evidence="1" key="1">
    <citation type="submission" date="2023-06" db="EMBL/GenBank/DDBJ databases">
        <authorList>
            <person name="Delattre M."/>
        </authorList>
    </citation>
    <scope>NUCLEOTIDE SEQUENCE</scope>
    <source>
        <strain evidence="1">AF72</strain>
    </source>
</reference>
<evidence type="ECO:0000313" key="1">
    <source>
        <dbReference type="EMBL" id="CAJ0574222.1"/>
    </source>
</evidence>
<evidence type="ECO:0000313" key="2">
    <source>
        <dbReference type="Proteomes" id="UP001177023"/>
    </source>
</evidence>
<gene>
    <name evidence="1" type="ORF">MSPICULIGERA_LOCUS12562</name>
</gene>
<feature type="non-terminal residue" evidence="1">
    <location>
        <position position="104"/>
    </location>
</feature>
<dbReference type="Proteomes" id="UP001177023">
    <property type="component" value="Unassembled WGS sequence"/>
</dbReference>
<sequence>MHGRTHTGAYGPSSFVRSMNDFRTRNSEFCQDFSNEKGRQITNGSGRFVSNRPCSDRYQFLSKHTMHDRRHIKMRKDNFSPASFARARSWHLVESGIYLQLTHG</sequence>
<dbReference type="AlphaFoldDB" id="A0AA36CTI2"/>
<organism evidence="1 2">
    <name type="scientific">Mesorhabditis spiculigera</name>
    <dbReference type="NCBI Taxonomy" id="96644"/>
    <lineage>
        <taxon>Eukaryota</taxon>
        <taxon>Metazoa</taxon>
        <taxon>Ecdysozoa</taxon>
        <taxon>Nematoda</taxon>
        <taxon>Chromadorea</taxon>
        <taxon>Rhabditida</taxon>
        <taxon>Rhabditina</taxon>
        <taxon>Rhabditomorpha</taxon>
        <taxon>Rhabditoidea</taxon>
        <taxon>Rhabditidae</taxon>
        <taxon>Mesorhabditinae</taxon>
        <taxon>Mesorhabditis</taxon>
    </lineage>
</organism>
<dbReference type="EMBL" id="CATQJA010002628">
    <property type="protein sequence ID" value="CAJ0574222.1"/>
    <property type="molecule type" value="Genomic_DNA"/>
</dbReference>
<proteinExistence type="predicted"/>
<keyword evidence="2" id="KW-1185">Reference proteome</keyword>
<protein>
    <submittedName>
        <fullName evidence="1">Uncharacterized protein</fullName>
    </submittedName>
</protein>